<feature type="transmembrane region" description="Helical" evidence="10">
    <location>
        <begin position="88"/>
        <end position="106"/>
    </location>
</feature>
<dbReference type="EC" id="2.3.1.275" evidence="10"/>
<gene>
    <name evidence="10 11" type="primary">plsY</name>
    <name evidence="11" type="ORF">HMPREF0634_0514</name>
</gene>
<dbReference type="NCBIfam" id="TIGR00023">
    <property type="entry name" value="glycerol-3-phosphate 1-O-acyltransferase PlsY"/>
    <property type="match status" value="1"/>
</dbReference>
<comment type="subcellular location">
    <subcellularLocation>
        <location evidence="10">Cell membrane</location>
        <topology evidence="10">Multi-pass membrane protein</topology>
    </subcellularLocation>
</comment>
<reference evidence="11 12" key="1">
    <citation type="submission" date="2010-08" db="EMBL/GenBank/DDBJ databases">
        <authorList>
            <person name="Harkins D.M."/>
            <person name="Madupu R."/>
            <person name="Durkin A.S."/>
            <person name="Torralba M."/>
            <person name="Methe B."/>
            <person name="Sutton G.G."/>
            <person name="Nelson K.E."/>
        </authorList>
    </citation>
    <scope>NUCLEOTIDE SEQUENCE [LARGE SCALE GENOMIC DNA]</scope>
    <source>
        <strain evidence="11 12">DSM 17678</strain>
    </source>
</reference>
<evidence type="ECO:0000256" key="8">
    <source>
        <dbReference type="ARBA" id="ARBA00023209"/>
    </source>
</evidence>
<comment type="subunit">
    <text evidence="10">Probably interacts with PlsX.</text>
</comment>
<protein>
    <recommendedName>
        <fullName evidence="10">Glycerol-3-phosphate acyltransferase</fullName>
    </recommendedName>
    <alternativeName>
        <fullName evidence="10">Acyl-PO4 G3P acyltransferase</fullName>
    </alternativeName>
    <alternativeName>
        <fullName evidence="10">Acyl-phosphate--glycerol-3-phosphate acyltransferase</fullName>
    </alternativeName>
    <alternativeName>
        <fullName evidence="10">G3P acyltransferase</fullName>
        <shortName evidence="10">GPAT</shortName>
        <ecNumber evidence="10">2.3.1.275</ecNumber>
    </alternativeName>
    <alternativeName>
        <fullName evidence="10">Lysophosphatidic acid synthase</fullName>
        <shortName evidence="10">LPA synthase</shortName>
    </alternativeName>
</protein>
<keyword evidence="1 10" id="KW-1003">Cell membrane</keyword>
<keyword evidence="9 10" id="KW-1208">Phospholipid metabolism</keyword>
<dbReference type="PANTHER" id="PTHR30309">
    <property type="entry name" value="INNER MEMBRANE PROTEIN YGIH"/>
    <property type="match status" value="1"/>
</dbReference>
<comment type="pathway">
    <text evidence="10">Lipid metabolism; phospholipid metabolism.</text>
</comment>
<dbReference type="PANTHER" id="PTHR30309:SF0">
    <property type="entry name" value="GLYCEROL-3-PHOSPHATE ACYLTRANSFERASE-RELATED"/>
    <property type="match status" value="1"/>
</dbReference>
<accession>E0E3M0</accession>
<dbReference type="SMART" id="SM01207">
    <property type="entry name" value="G3P_acyltransf"/>
    <property type="match status" value="1"/>
</dbReference>
<evidence type="ECO:0000256" key="10">
    <source>
        <dbReference type="HAMAP-Rule" id="MF_01043"/>
    </source>
</evidence>
<dbReference type="EMBL" id="ADGQ01000057">
    <property type="protein sequence ID" value="EFM64550.1"/>
    <property type="molecule type" value="Genomic_DNA"/>
</dbReference>
<proteinExistence type="inferred from homology"/>
<dbReference type="Proteomes" id="UP000003244">
    <property type="component" value="Unassembled WGS sequence"/>
</dbReference>
<dbReference type="GO" id="GO:0008654">
    <property type="term" value="P:phospholipid biosynthetic process"/>
    <property type="evidence" value="ECO:0007669"/>
    <property type="project" value="UniProtKB-UniRule"/>
</dbReference>
<dbReference type="AlphaFoldDB" id="E0E3M0"/>
<keyword evidence="7 10" id="KW-0472">Membrane</keyword>
<dbReference type="Pfam" id="PF02660">
    <property type="entry name" value="G3P_acyltransf"/>
    <property type="match status" value="1"/>
</dbReference>
<organism evidence="11 12">
    <name type="scientific">Peptostreptococcus stomatis DSM 17678</name>
    <dbReference type="NCBI Taxonomy" id="596315"/>
    <lineage>
        <taxon>Bacteria</taxon>
        <taxon>Bacillati</taxon>
        <taxon>Bacillota</taxon>
        <taxon>Clostridia</taxon>
        <taxon>Peptostreptococcales</taxon>
        <taxon>Peptostreptococcaceae</taxon>
        <taxon>Peptostreptococcus</taxon>
    </lineage>
</organism>
<dbReference type="GO" id="GO:0043772">
    <property type="term" value="F:acyl-phosphate glycerol-3-phosphate acyltransferase activity"/>
    <property type="evidence" value="ECO:0007669"/>
    <property type="project" value="UniProtKB-UniRule"/>
</dbReference>
<dbReference type="STRING" id="596315.HMPREF0634_0514"/>
<sequence length="202" mass="22173">MLAYLLVVVISYFMGTISCAYLISKYVFSTDIRQYGSKNPGTTNMLRTFGKKAGAITLIGDYLKGTLAVLISIFLAKKMGSDPDLAKYISALAVVCGHNWSIFMRFRGGKGVATSYGAMLAISPLMTLASMVFYIIILLVTRYVSIASMLGVCLFPILMLMTKDMSGVWVGILLSVSVVYKHRENIRKLLSGTENRFGSKAR</sequence>
<keyword evidence="8 10" id="KW-0594">Phospholipid biosynthesis</keyword>
<feature type="transmembrane region" description="Helical" evidence="10">
    <location>
        <begin position="143"/>
        <end position="161"/>
    </location>
</feature>
<keyword evidence="6 10" id="KW-0443">Lipid metabolism</keyword>
<keyword evidence="11" id="KW-0012">Acyltransferase</keyword>
<evidence type="ECO:0000256" key="7">
    <source>
        <dbReference type="ARBA" id="ARBA00023136"/>
    </source>
</evidence>
<evidence type="ECO:0000256" key="1">
    <source>
        <dbReference type="ARBA" id="ARBA00022475"/>
    </source>
</evidence>
<feature type="transmembrane region" description="Helical" evidence="10">
    <location>
        <begin position="6"/>
        <end position="28"/>
    </location>
</feature>
<dbReference type="OrthoDB" id="9777124at2"/>
<evidence type="ECO:0000256" key="4">
    <source>
        <dbReference type="ARBA" id="ARBA00022692"/>
    </source>
</evidence>
<keyword evidence="4 10" id="KW-0812">Transmembrane</keyword>
<name>E0E3M0_9FIRM</name>
<dbReference type="InterPro" id="IPR003811">
    <property type="entry name" value="G3P_acylTferase_PlsY"/>
</dbReference>
<dbReference type="RefSeq" id="WP_007789866.1">
    <property type="nucleotide sequence ID" value="NZ_ADGQ01000057.1"/>
</dbReference>
<evidence type="ECO:0000256" key="9">
    <source>
        <dbReference type="ARBA" id="ARBA00023264"/>
    </source>
</evidence>
<keyword evidence="12" id="KW-1185">Reference proteome</keyword>
<dbReference type="GO" id="GO:0005886">
    <property type="term" value="C:plasma membrane"/>
    <property type="evidence" value="ECO:0007669"/>
    <property type="project" value="UniProtKB-SubCell"/>
</dbReference>
<comment type="function">
    <text evidence="10">Catalyzes the transfer of an acyl group from acyl-phosphate (acyl-PO(4)) to glycerol-3-phosphate (G3P) to form lysophosphatidic acid (LPA). This enzyme utilizes acyl-phosphate as fatty acyl donor, but not acyl-CoA or acyl-ACP.</text>
</comment>
<comment type="similarity">
    <text evidence="10">Belongs to the PlsY family.</text>
</comment>
<keyword evidence="2 10" id="KW-0444">Lipid biosynthesis</keyword>
<evidence type="ECO:0000313" key="11">
    <source>
        <dbReference type="EMBL" id="EFM64550.1"/>
    </source>
</evidence>
<feature type="transmembrane region" description="Helical" evidence="10">
    <location>
        <begin position="55"/>
        <end position="76"/>
    </location>
</feature>
<comment type="catalytic activity">
    <reaction evidence="10">
        <text>an acyl phosphate + sn-glycerol 3-phosphate = a 1-acyl-sn-glycero-3-phosphate + phosphate</text>
        <dbReference type="Rhea" id="RHEA:34075"/>
        <dbReference type="ChEBI" id="CHEBI:43474"/>
        <dbReference type="ChEBI" id="CHEBI:57597"/>
        <dbReference type="ChEBI" id="CHEBI:57970"/>
        <dbReference type="ChEBI" id="CHEBI:59918"/>
        <dbReference type="EC" id="2.3.1.275"/>
    </reaction>
</comment>
<feature type="transmembrane region" description="Helical" evidence="10">
    <location>
        <begin position="118"/>
        <end position="137"/>
    </location>
</feature>
<dbReference type="eggNOG" id="COG0344">
    <property type="taxonomic scope" value="Bacteria"/>
</dbReference>
<evidence type="ECO:0000256" key="5">
    <source>
        <dbReference type="ARBA" id="ARBA00022989"/>
    </source>
</evidence>
<dbReference type="UniPathway" id="UPA00085"/>
<evidence type="ECO:0000256" key="6">
    <source>
        <dbReference type="ARBA" id="ARBA00023098"/>
    </source>
</evidence>
<evidence type="ECO:0000256" key="2">
    <source>
        <dbReference type="ARBA" id="ARBA00022516"/>
    </source>
</evidence>
<comment type="caution">
    <text evidence="11">The sequence shown here is derived from an EMBL/GenBank/DDBJ whole genome shotgun (WGS) entry which is preliminary data.</text>
</comment>
<keyword evidence="3 10" id="KW-0808">Transferase</keyword>
<dbReference type="HAMAP" id="MF_01043">
    <property type="entry name" value="PlsY"/>
    <property type="match status" value="1"/>
</dbReference>
<evidence type="ECO:0000256" key="3">
    <source>
        <dbReference type="ARBA" id="ARBA00022679"/>
    </source>
</evidence>
<evidence type="ECO:0000313" key="12">
    <source>
        <dbReference type="Proteomes" id="UP000003244"/>
    </source>
</evidence>
<keyword evidence="5 10" id="KW-1133">Transmembrane helix</keyword>
<dbReference type="GeneID" id="84800860"/>